<dbReference type="AlphaFoldDB" id="A0A1I7JFT3"/>
<accession>A0A1I7JFT3</accession>
<gene>
    <name evidence="1" type="ORF">SAMN05216552_1011101</name>
</gene>
<evidence type="ECO:0000313" key="1">
    <source>
        <dbReference type="EMBL" id="SFU84049.1"/>
    </source>
</evidence>
<keyword evidence="2" id="KW-1185">Reference proteome</keyword>
<dbReference type="STRING" id="1035707.SAMN05216552_1011101"/>
<reference evidence="2" key="1">
    <citation type="submission" date="2016-10" db="EMBL/GenBank/DDBJ databases">
        <authorList>
            <person name="Varghese N."/>
            <person name="Submissions S."/>
        </authorList>
    </citation>
    <scope>NUCLEOTIDE SEQUENCE [LARGE SCALE GENOMIC DNA]</scope>
    <source>
        <strain evidence="2">CGMCC 1.11014</strain>
    </source>
</reference>
<name>A0A1I7JFT3_9BURK</name>
<dbReference type="PANTHER" id="PTHR42815">
    <property type="entry name" value="FAD-BINDING, PUTATIVE (AFU_ORTHOLOGUE AFUA_6G07600)-RELATED"/>
    <property type="match status" value="1"/>
</dbReference>
<dbReference type="PANTHER" id="PTHR42815:SF2">
    <property type="entry name" value="FAD-BINDING, PUTATIVE (AFU_ORTHOLOGUE AFUA_6G07600)-RELATED"/>
    <property type="match status" value="1"/>
</dbReference>
<dbReference type="Gene3D" id="2.30.110.10">
    <property type="entry name" value="Electron Transport, Fmn-binding Protein, Chain A"/>
    <property type="match status" value="1"/>
</dbReference>
<proteinExistence type="predicted"/>
<protein>
    <submittedName>
        <fullName evidence="1">Uncharacterized protein</fullName>
    </submittedName>
</protein>
<dbReference type="EMBL" id="FPBO01000011">
    <property type="protein sequence ID" value="SFU84049.1"/>
    <property type="molecule type" value="Genomic_DNA"/>
</dbReference>
<dbReference type="SUPFAM" id="SSF50475">
    <property type="entry name" value="FMN-binding split barrel"/>
    <property type="match status" value="1"/>
</dbReference>
<organism evidence="1 2">
    <name type="scientific">Pseudoduganella namucuonensis</name>
    <dbReference type="NCBI Taxonomy" id="1035707"/>
    <lineage>
        <taxon>Bacteria</taxon>
        <taxon>Pseudomonadati</taxon>
        <taxon>Pseudomonadota</taxon>
        <taxon>Betaproteobacteria</taxon>
        <taxon>Burkholderiales</taxon>
        <taxon>Oxalobacteraceae</taxon>
        <taxon>Telluria group</taxon>
        <taxon>Pseudoduganella</taxon>
    </lineage>
</organism>
<evidence type="ECO:0000313" key="2">
    <source>
        <dbReference type="Proteomes" id="UP000199391"/>
    </source>
</evidence>
<sequence>MDGLPEQAPSPWHAGEVAMQRAVGMAGRMEAVGRKVVRDHMPDQHREFFAQLPFVVLGAVDAAGDAWATLRAGRPGFMHAPHPRRLHVALEPRPSDPAERGLVPGGAVGLLGIELHTRRRNRMNGTLSRDDTGWNVDVLQSFGNCPQYIRLRDYAWVDEAPGAAVESAAPDASARALIARADSFYVASYVDLEPGRRQVDVSHRGGRPGFVRVDADGALTVPDFQGNMFFNTLGNFALNPRAGLVFVDFDTGGLLQMTGDAELLADTPELAAFEGAERLWRFRPRRVVRREGALPLRWAARADLAPVNHAAPAPVTK</sequence>
<dbReference type="Proteomes" id="UP000199391">
    <property type="component" value="Unassembled WGS sequence"/>
</dbReference>
<dbReference type="OrthoDB" id="9796486at2"/>
<dbReference type="InterPro" id="IPR012349">
    <property type="entry name" value="Split_barrel_FMN-bd"/>
</dbReference>